<evidence type="ECO:0000313" key="2">
    <source>
        <dbReference type="Proteomes" id="UP000186102"/>
    </source>
</evidence>
<evidence type="ECO:0000313" key="1">
    <source>
        <dbReference type="EMBL" id="OLN33586.1"/>
    </source>
</evidence>
<dbReference type="Proteomes" id="UP000186102">
    <property type="component" value="Unassembled WGS sequence"/>
</dbReference>
<accession>A0A1Q8R1V8</accession>
<comment type="caution">
    <text evidence="1">The sequence shown here is derived from an EMBL/GenBank/DDBJ whole genome shotgun (WGS) entry which is preliminary data.</text>
</comment>
<dbReference type="AlphaFoldDB" id="A0A1Q8R1V8"/>
<protein>
    <submittedName>
        <fullName evidence="1">Uncharacterized protein</fullName>
    </submittedName>
</protein>
<keyword evidence="2" id="KW-1185">Reference proteome</keyword>
<name>A0A1Q8R1V8_9FIRM</name>
<reference evidence="1 2" key="1">
    <citation type="submission" date="2016-09" db="EMBL/GenBank/DDBJ databases">
        <title>Complete genome of Desulfosporosinus sp. OL.</title>
        <authorList>
            <person name="Mardanov A."/>
            <person name="Beletsky A."/>
            <person name="Panova A."/>
            <person name="Karnachuk O."/>
            <person name="Ravin N."/>
        </authorList>
    </citation>
    <scope>NUCLEOTIDE SEQUENCE [LARGE SCALE GENOMIC DNA]</scope>
    <source>
        <strain evidence="1 2">OL</strain>
    </source>
</reference>
<proteinExistence type="predicted"/>
<gene>
    <name evidence="1" type="ORF">DSOL_0296</name>
</gene>
<organism evidence="1 2">
    <name type="scientific">Desulfosporosinus metallidurans</name>
    <dbReference type="NCBI Taxonomy" id="1888891"/>
    <lineage>
        <taxon>Bacteria</taxon>
        <taxon>Bacillati</taxon>
        <taxon>Bacillota</taxon>
        <taxon>Clostridia</taxon>
        <taxon>Eubacteriales</taxon>
        <taxon>Desulfitobacteriaceae</taxon>
        <taxon>Desulfosporosinus</taxon>
    </lineage>
</organism>
<dbReference type="EMBL" id="MLBF01000002">
    <property type="protein sequence ID" value="OLN33586.1"/>
    <property type="molecule type" value="Genomic_DNA"/>
</dbReference>
<dbReference type="STRING" id="1888891.DSOL_0296"/>
<sequence length="165" mass="17724">MRSVIKCCPAVALLPNASPKALICLKATRAVPPGSNKVKTPGEITFLLSSPIRFTCNSTGTFVICLDVVFCTVTTRSKTLALITCDPFSTTLPYVRSFTIESGTTVTPSILISGTSLILLTLECVFCQSENPVNPIRHNTITLAIITKYLRSIAIILAKTDTSNN</sequence>